<keyword evidence="5 7" id="KW-1133">Transmembrane helix</keyword>
<feature type="transmembrane region" description="Helical" evidence="7">
    <location>
        <begin position="295"/>
        <end position="314"/>
    </location>
</feature>
<dbReference type="InterPro" id="IPR011701">
    <property type="entry name" value="MFS"/>
</dbReference>
<feature type="transmembrane region" description="Helical" evidence="7">
    <location>
        <begin position="173"/>
        <end position="191"/>
    </location>
</feature>
<dbReference type="EMBL" id="CP077095">
    <property type="protein sequence ID" value="QXI39712.1"/>
    <property type="molecule type" value="Genomic_DNA"/>
</dbReference>
<sequence>MSHPSQFTLLGKRRFLPFFITQSLGAFNDNLFKQSLILAILYKLSLEGDRSIWVNLCALLFILPFFLFSALAGQFGEKFAKDRLIRVIKLAEIAIMAIGATGFVTHHLELMLLALFAMGTHSALFGPVKYSILPQALREEELVGGNGLVEMGTFLAILAGTIGAGVLMSSSSYAALAAAGVVGTAVLGYLASRWIPRAAAAAPEMKLDWNIFKQSWATLRLGLGQTPAVSRSIVGNSWFWFVGAIYLTQIPAYAKDWLHGDETVVTLVLTLFSVGIAVGSLLCERLSGRKVEIGLVPFGSFGLTLFGLLWWWHSGDVPVGATAHDWLALLGMSQAWWIMASIVGLGVFGGFYIVPLYALIQARTAEGERARVIAANNILNALFMVVSALITIVLLSVAKLSIPQLFLVVSLLNIAVNAYIFRIVPEFTMRFLIWLLSHSMYRVAHRDLQRIPDEGAALLVCNHVSFVDALLLGGAIRRPIRFVMYYKIYNLPVLNFVFRTAGAIPIAGRGEDEATYERAFARIAQYLADGELVCIFPEGKLSSDGEIDVFKGGVSRILEETPVPVIPLALQGLWGSFFSRDPNKGLFKRLWSRVTIVAGAAIPAEAAQPEALREQVSLLRGAMR</sequence>
<dbReference type="InterPro" id="IPR036259">
    <property type="entry name" value="MFS_trans_sf"/>
</dbReference>
<dbReference type="PANTHER" id="PTHR43266:SF2">
    <property type="entry name" value="MAJOR FACILITATOR SUPERFAMILY (MFS) PROFILE DOMAIN-CONTAINING PROTEIN"/>
    <property type="match status" value="1"/>
</dbReference>
<dbReference type="InterPro" id="IPR002123">
    <property type="entry name" value="Plipid/glycerol_acylTrfase"/>
</dbReference>
<feature type="transmembrane region" description="Helical" evidence="7">
    <location>
        <begin position="52"/>
        <end position="72"/>
    </location>
</feature>
<dbReference type="CDD" id="cd06173">
    <property type="entry name" value="MFS_MefA_like"/>
    <property type="match status" value="1"/>
</dbReference>
<keyword evidence="4 7" id="KW-0812">Transmembrane</keyword>
<keyword evidence="2" id="KW-0813">Transport</keyword>
<evidence type="ECO:0000256" key="3">
    <source>
        <dbReference type="ARBA" id="ARBA00022475"/>
    </source>
</evidence>
<feature type="transmembrane region" description="Helical" evidence="7">
    <location>
        <begin position="401"/>
        <end position="420"/>
    </location>
</feature>
<feature type="transmembrane region" description="Helical" evidence="7">
    <location>
        <begin position="84"/>
        <end position="104"/>
    </location>
</feature>
<dbReference type="SUPFAM" id="SSF69593">
    <property type="entry name" value="Glycerol-3-phosphate (1)-acyltransferase"/>
    <property type="match status" value="1"/>
</dbReference>
<comment type="subcellular location">
    <subcellularLocation>
        <location evidence="1">Cell membrane</location>
        <topology evidence="1">Multi-pass membrane protein</topology>
    </subcellularLocation>
</comment>
<keyword evidence="3" id="KW-1003">Cell membrane</keyword>
<dbReference type="AlphaFoldDB" id="A0A9E6TYM5"/>
<dbReference type="Gene3D" id="1.20.1250.20">
    <property type="entry name" value="MFS general substrate transporter like domains"/>
    <property type="match status" value="1"/>
</dbReference>
<protein>
    <submittedName>
        <fullName evidence="9">MFS transporter</fullName>
    </submittedName>
</protein>
<evidence type="ECO:0000256" key="5">
    <source>
        <dbReference type="ARBA" id="ARBA00022989"/>
    </source>
</evidence>
<feature type="transmembrane region" description="Helical" evidence="7">
    <location>
        <begin position="233"/>
        <end position="252"/>
    </location>
</feature>
<evidence type="ECO:0000256" key="2">
    <source>
        <dbReference type="ARBA" id="ARBA00022448"/>
    </source>
</evidence>
<dbReference type="PANTHER" id="PTHR43266">
    <property type="entry name" value="MACROLIDE-EFFLUX PROTEIN"/>
    <property type="match status" value="1"/>
</dbReference>
<dbReference type="GO" id="GO:0016746">
    <property type="term" value="F:acyltransferase activity"/>
    <property type="evidence" value="ECO:0007669"/>
    <property type="project" value="InterPro"/>
</dbReference>
<dbReference type="Pfam" id="PF01553">
    <property type="entry name" value="Acyltransferase"/>
    <property type="match status" value="1"/>
</dbReference>
<evidence type="ECO:0000256" key="1">
    <source>
        <dbReference type="ARBA" id="ARBA00004651"/>
    </source>
</evidence>
<evidence type="ECO:0000313" key="9">
    <source>
        <dbReference type="EMBL" id="QXI39712.1"/>
    </source>
</evidence>
<feature type="transmembrane region" description="Helical" evidence="7">
    <location>
        <begin position="372"/>
        <end position="395"/>
    </location>
</feature>
<reference evidence="9 10" key="2">
    <citation type="journal article" date="2021" name="Microorganisms">
        <title>The Ever-Expanding Pseudomonas Genus: Description of 43 New Species and Partition of the Pseudomonas putida Group.</title>
        <authorList>
            <person name="Girard L."/>
            <person name="Lood C."/>
            <person name="Hofte M."/>
            <person name="Vandamme P."/>
            <person name="Rokni-Zadeh H."/>
            <person name="van Noort V."/>
            <person name="Lavigne R."/>
            <person name="De Mot R."/>
        </authorList>
    </citation>
    <scope>NUCLEOTIDE SEQUENCE [LARGE SCALE GENOMIC DNA]</scope>
    <source>
        <strain evidence="9 10">RW9S1A</strain>
    </source>
</reference>
<accession>A0A9E6TYM5</accession>
<evidence type="ECO:0000256" key="7">
    <source>
        <dbReference type="SAM" id="Phobius"/>
    </source>
</evidence>
<evidence type="ECO:0000259" key="8">
    <source>
        <dbReference type="SMART" id="SM00563"/>
    </source>
</evidence>
<feature type="domain" description="Phospholipid/glycerol acyltransferase" evidence="8">
    <location>
        <begin position="457"/>
        <end position="573"/>
    </location>
</feature>
<gene>
    <name evidence="9" type="ORF">HU772_006400</name>
</gene>
<feature type="transmembrane region" description="Helical" evidence="7">
    <location>
        <begin position="334"/>
        <end position="360"/>
    </location>
</feature>
<dbReference type="SUPFAM" id="SSF103473">
    <property type="entry name" value="MFS general substrate transporter"/>
    <property type="match status" value="1"/>
</dbReference>
<evidence type="ECO:0000256" key="4">
    <source>
        <dbReference type="ARBA" id="ARBA00022692"/>
    </source>
</evidence>
<reference evidence="9 10" key="1">
    <citation type="journal article" date="2020" name="Microorganisms">
        <title>Reliable Identification of Environmental Pseudomonas Isolates Using the rpoD Gene.</title>
        <authorList>
            <consortium name="The Broad Institute Genome Sequencing Platform"/>
            <person name="Girard L."/>
            <person name="Lood C."/>
            <person name="Rokni-Zadeh H."/>
            <person name="van Noort V."/>
            <person name="Lavigne R."/>
            <person name="De Mot R."/>
        </authorList>
    </citation>
    <scope>NUCLEOTIDE SEQUENCE [LARGE SCALE GENOMIC DNA]</scope>
    <source>
        <strain evidence="9 10">RW9S1A</strain>
    </source>
</reference>
<dbReference type="KEGG" id="pxn:HU772_006400"/>
<evidence type="ECO:0000313" key="10">
    <source>
        <dbReference type="Proteomes" id="UP000633418"/>
    </source>
</evidence>
<feature type="transmembrane region" description="Helical" evidence="7">
    <location>
        <begin position="264"/>
        <end position="283"/>
    </location>
</feature>
<keyword evidence="10" id="KW-1185">Reference proteome</keyword>
<dbReference type="CDD" id="cd07989">
    <property type="entry name" value="LPLAT_AGPAT-like"/>
    <property type="match status" value="1"/>
</dbReference>
<dbReference type="GO" id="GO:0005886">
    <property type="term" value="C:plasma membrane"/>
    <property type="evidence" value="ECO:0007669"/>
    <property type="project" value="UniProtKB-SubCell"/>
</dbReference>
<proteinExistence type="predicted"/>
<dbReference type="GO" id="GO:0022857">
    <property type="term" value="F:transmembrane transporter activity"/>
    <property type="evidence" value="ECO:0007669"/>
    <property type="project" value="InterPro"/>
</dbReference>
<dbReference type="SMART" id="SM00563">
    <property type="entry name" value="PlsC"/>
    <property type="match status" value="1"/>
</dbReference>
<feature type="transmembrane region" description="Helical" evidence="7">
    <location>
        <begin position="148"/>
        <end position="167"/>
    </location>
</feature>
<name>A0A9E6TYM5_9PSED</name>
<keyword evidence="6 7" id="KW-0472">Membrane</keyword>
<organism evidence="9 10">
    <name type="scientific">Pseudomonas xantholysinigenes</name>
    <dbReference type="NCBI Taxonomy" id="2745490"/>
    <lineage>
        <taxon>Bacteria</taxon>
        <taxon>Pseudomonadati</taxon>
        <taxon>Pseudomonadota</taxon>
        <taxon>Gammaproteobacteria</taxon>
        <taxon>Pseudomonadales</taxon>
        <taxon>Pseudomonadaceae</taxon>
        <taxon>Pseudomonas</taxon>
    </lineage>
</organism>
<feature type="transmembrane region" description="Helical" evidence="7">
    <location>
        <begin position="110"/>
        <end position="128"/>
    </location>
</feature>
<dbReference type="RefSeq" id="WP_186655629.1">
    <property type="nucleotide sequence ID" value="NZ_CP077095.1"/>
</dbReference>
<evidence type="ECO:0000256" key="6">
    <source>
        <dbReference type="ARBA" id="ARBA00023136"/>
    </source>
</evidence>
<dbReference type="Pfam" id="PF07690">
    <property type="entry name" value="MFS_1"/>
    <property type="match status" value="1"/>
</dbReference>
<dbReference type="Proteomes" id="UP000633418">
    <property type="component" value="Chromosome"/>
</dbReference>